<dbReference type="Proteomes" id="UP000284219">
    <property type="component" value="Unassembled WGS sequence"/>
</dbReference>
<comment type="caution">
    <text evidence="3">The sequence shown here is derived from an EMBL/GenBank/DDBJ whole genome shotgun (WGS) entry which is preliminary data.</text>
</comment>
<dbReference type="GO" id="GO:0046872">
    <property type="term" value="F:metal ion binding"/>
    <property type="evidence" value="ECO:0007669"/>
    <property type="project" value="InterPro"/>
</dbReference>
<gene>
    <name evidence="3" type="ORF">BEP19_04860</name>
</gene>
<keyword evidence="1" id="KW-0547">Nucleotide-binding</keyword>
<evidence type="ECO:0000313" key="3">
    <source>
        <dbReference type="EMBL" id="RKD23763.1"/>
    </source>
</evidence>
<proteinExistence type="predicted"/>
<keyword evidence="4" id="KW-1185">Reference proteome</keyword>
<protein>
    <recommendedName>
        <fullName evidence="2">ATP-grasp domain-containing protein</fullName>
    </recommendedName>
</protein>
<dbReference type="Gene3D" id="3.30.470.20">
    <property type="entry name" value="ATP-grasp fold, B domain"/>
    <property type="match status" value="1"/>
</dbReference>
<sequence>MESKRSRVQFLKKDYPGIVISHTLCRELGIENRKQVYVQLGQRKVLTRLLKAKQGERDIWFPPTLRKELVVPFSGQMHVKFEGDTIRIGPLVGILTTGVSLVGNRLVSQRASFFRHLLSAQRGAGMYYFLFTPGSVDWETKTARGYFLVETNNRVHWQQAPVPFPDVIYNRIPNRSSEQSRSVKLFKEKMNALSNCSMFNPTFFNKWSIHQRLQGHLFATKHMPETHIAPTVSRIENMLQKYGMVYLKPGSGSLGLGIIKIFYRPGNGFFCRYNQKGQNVVRRYRTLAPLLQERIPRSRFGSYLAQQGIRLIKYNGRPLDFRVHAHKNSKNEWVVAAIAAKIAGQGSVTTHVRTGGTVISGEDLLQRVFQHRAKEMEAALKDTAVRLAEAIESRVQQNIGELGFDLGIDETGHIWMFEANSRPGRSVFRHDGLREADKKSINLIVDYSRYLANFN</sequence>
<dbReference type="InterPro" id="IPR026838">
    <property type="entry name" value="YheC/D"/>
</dbReference>
<name>A0A419SIC4_9BACL</name>
<organism evidence="3 4">
    <name type="scientific">Ammoniphilus oxalaticus</name>
    <dbReference type="NCBI Taxonomy" id="66863"/>
    <lineage>
        <taxon>Bacteria</taxon>
        <taxon>Bacillati</taxon>
        <taxon>Bacillota</taxon>
        <taxon>Bacilli</taxon>
        <taxon>Bacillales</taxon>
        <taxon>Paenibacillaceae</taxon>
        <taxon>Aneurinibacillus group</taxon>
        <taxon>Ammoniphilus</taxon>
    </lineage>
</organism>
<dbReference type="AlphaFoldDB" id="A0A419SIC4"/>
<reference evidence="3 4" key="1">
    <citation type="submission" date="2016-08" db="EMBL/GenBank/DDBJ databases">
        <title>Novel Firmicute Genomes.</title>
        <authorList>
            <person name="Poppleton D.I."/>
            <person name="Gribaldo S."/>
        </authorList>
    </citation>
    <scope>NUCLEOTIDE SEQUENCE [LARGE SCALE GENOMIC DNA]</scope>
    <source>
        <strain evidence="3 4">RAOx-1</strain>
    </source>
</reference>
<feature type="domain" description="ATP-grasp" evidence="2">
    <location>
        <begin position="215"/>
        <end position="452"/>
    </location>
</feature>
<dbReference type="Pfam" id="PF14398">
    <property type="entry name" value="ATPgrasp_YheCD"/>
    <property type="match status" value="1"/>
</dbReference>
<accession>A0A419SIC4</accession>
<dbReference type="PROSITE" id="PS50975">
    <property type="entry name" value="ATP_GRASP"/>
    <property type="match status" value="1"/>
</dbReference>
<evidence type="ECO:0000313" key="4">
    <source>
        <dbReference type="Proteomes" id="UP000284219"/>
    </source>
</evidence>
<dbReference type="RefSeq" id="WP_120188990.1">
    <property type="nucleotide sequence ID" value="NZ_MCHY01000008.1"/>
</dbReference>
<dbReference type="EMBL" id="MCHY01000008">
    <property type="protein sequence ID" value="RKD23763.1"/>
    <property type="molecule type" value="Genomic_DNA"/>
</dbReference>
<evidence type="ECO:0000259" key="2">
    <source>
        <dbReference type="PROSITE" id="PS50975"/>
    </source>
</evidence>
<dbReference type="SUPFAM" id="SSF56059">
    <property type="entry name" value="Glutathione synthetase ATP-binding domain-like"/>
    <property type="match status" value="1"/>
</dbReference>
<dbReference type="InterPro" id="IPR011761">
    <property type="entry name" value="ATP-grasp"/>
</dbReference>
<dbReference type="OrthoDB" id="7869153at2"/>
<evidence type="ECO:0000256" key="1">
    <source>
        <dbReference type="PROSITE-ProRule" id="PRU00409"/>
    </source>
</evidence>
<dbReference type="GO" id="GO:0005524">
    <property type="term" value="F:ATP binding"/>
    <property type="evidence" value="ECO:0007669"/>
    <property type="project" value="UniProtKB-UniRule"/>
</dbReference>
<keyword evidence="1" id="KW-0067">ATP-binding</keyword>